<dbReference type="Proteomes" id="UP000011668">
    <property type="component" value="Unassembled WGS sequence"/>
</dbReference>
<gene>
    <name evidence="1" type="ORF">AG1IA_00646</name>
</gene>
<dbReference type="EMBL" id="AFRT01000102">
    <property type="protein sequence ID" value="ELU45323.1"/>
    <property type="molecule type" value="Genomic_DNA"/>
</dbReference>
<evidence type="ECO:0000313" key="2">
    <source>
        <dbReference type="Proteomes" id="UP000011668"/>
    </source>
</evidence>
<comment type="caution">
    <text evidence="1">The sequence shown here is derived from an EMBL/GenBank/DDBJ whole genome shotgun (WGS) entry which is preliminary data.</text>
</comment>
<protein>
    <submittedName>
        <fullName evidence="1">Uncharacterized protein</fullName>
    </submittedName>
</protein>
<organism evidence="1 2">
    <name type="scientific">Thanatephorus cucumeris (strain AG1-IA)</name>
    <name type="common">Rice sheath blight fungus</name>
    <name type="synonym">Rhizoctonia solani</name>
    <dbReference type="NCBI Taxonomy" id="983506"/>
    <lineage>
        <taxon>Eukaryota</taxon>
        <taxon>Fungi</taxon>
        <taxon>Dikarya</taxon>
        <taxon>Basidiomycota</taxon>
        <taxon>Agaricomycotina</taxon>
        <taxon>Agaricomycetes</taxon>
        <taxon>Cantharellales</taxon>
        <taxon>Ceratobasidiaceae</taxon>
        <taxon>Rhizoctonia</taxon>
        <taxon>Rhizoctonia solani AG-1</taxon>
    </lineage>
</organism>
<name>L8X8D9_THACA</name>
<keyword evidence="2" id="KW-1185">Reference proteome</keyword>
<evidence type="ECO:0000313" key="1">
    <source>
        <dbReference type="EMBL" id="ELU45323.1"/>
    </source>
</evidence>
<sequence length="89" mass="10031">MGMHYTSATRLCVKFHIKTSCALSKRAGRMHDDQTLGVYTRVAGDEKSAVAGNKVSRSYRPGNWRYCTALDMEVSLPRAHARVWCIIQI</sequence>
<accession>L8X8D9</accession>
<proteinExistence type="predicted"/>
<dbReference type="AlphaFoldDB" id="L8X8D9"/>
<reference evidence="1 2" key="1">
    <citation type="journal article" date="2013" name="Nat. Commun.">
        <title>The evolution and pathogenic mechanisms of the rice sheath blight pathogen.</title>
        <authorList>
            <person name="Zheng A."/>
            <person name="Lin R."/>
            <person name="Xu L."/>
            <person name="Qin P."/>
            <person name="Tang C."/>
            <person name="Ai P."/>
            <person name="Zhang D."/>
            <person name="Liu Y."/>
            <person name="Sun Z."/>
            <person name="Feng H."/>
            <person name="Wang Y."/>
            <person name="Chen Y."/>
            <person name="Liang X."/>
            <person name="Fu R."/>
            <person name="Li Q."/>
            <person name="Zhang J."/>
            <person name="Yu X."/>
            <person name="Xie Z."/>
            <person name="Ding L."/>
            <person name="Guan P."/>
            <person name="Tang J."/>
            <person name="Liang Y."/>
            <person name="Wang S."/>
            <person name="Deng Q."/>
            <person name="Li S."/>
            <person name="Zhu J."/>
            <person name="Wang L."/>
            <person name="Liu H."/>
            <person name="Li P."/>
        </authorList>
    </citation>
    <scope>NUCLEOTIDE SEQUENCE [LARGE SCALE GENOMIC DNA]</scope>
    <source>
        <strain evidence="2">AG-1 IA</strain>
    </source>
</reference>
<dbReference type="HOGENOM" id="CLU_2456291_0_0_1"/>